<protein>
    <submittedName>
        <fullName evidence="2">Uncharacterized protein</fullName>
    </submittedName>
</protein>
<keyword evidence="3" id="KW-1185">Reference proteome</keyword>
<accession>A0ABU6TF39</accession>
<evidence type="ECO:0000256" key="1">
    <source>
        <dbReference type="SAM" id="MobiDB-lite"/>
    </source>
</evidence>
<reference evidence="2 3" key="1">
    <citation type="journal article" date="2023" name="Plants (Basel)">
        <title>Bridging the Gap: Combining Genomics and Transcriptomics Approaches to Understand Stylosanthes scabra, an Orphan Legume from the Brazilian Caatinga.</title>
        <authorList>
            <person name="Ferreira-Neto J.R.C."/>
            <person name="da Silva M.D."/>
            <person name="Binneck E."/>
            <person name="de Melo N.F."/>
            <person name="da Silva R.H."/>
            <person name="de Melo A.L.T.M."/>
            <person name="Pandolfi V."/>
            <person name="Bustamante F.O."/>
            <person name="Brasileiro-Vidal A.C."/>
            <person name="Benko-Iseppon A.M."/>
        </authorList>
    </citation>
    <scope>NUCLEOTIDE SEQUENCE [LARGE SCALE GENOMIC DNA]</scope>
    <source>
        <tissue evidence="2">Leaves</tissue>
    </source>
</reference>
<organism evidence="2 3">
    <name type="scientific">Stylosanthes scabra</name>
    <dbReference type="NCBI Taxonomy" id="79078"/>
    <lineage>
        <taxon>Eukaryota</taxon>
        <taxon>Viridiplantae</taxon>
        <taxon>Streptophyta</taxon>
        <taxon>Embryophyta</taxon>
        <taxon>Tracheophyta</taxon>
        <taxon>Spermatophyta</taxon>
        <taxon>Magnoliopsida</taxon>
        <taxon>eudicotyledons</taxon>
        <taxon>Gunneridae</taxon>
        <taxon>Pentapetalae</taxon>
        <taxon>rosids</taxon>
        <taxon>fabids</taxon>
        <taxon>Fabales</taxon>
        <taxon>Fabaceae</taxon>
        <taxon>Papilionoideae</taxon>
        <taxon>50 kb inversion clade</taxon>
        <taxon>dalbergioids sensu lato</taxon>
        <taxon>Dalbergieae</taxon>
        <taxon>Pterocarpus clade</taxon>
        <taxon>Stylosanthes</taxon>
    </lineage>
</organism>
<comment type="caution">
    <text evidence="2">The sequence shown here is derived from an EMBL/GenBank/DDBJ whole genome shotgun (WGS) entry which is preliminary data.</text>
</comment>
<feature type="compositionally biased region" description="Polar residues" evidence="1">
    <location>
        <begin position="114"/>
        <end position="123"/>
    </location>
</feature>
<sequence>MQQLDNGGTLLKEIILNICKQKWVAFNGSSRRQINSSSLRNEMNYQNRRRMYSYTLVELSQGPNLYPSRWELAPPSFPVFSPTVHSLTMSALSLPPSPSLSTLSPPSVTASSRHGPSTTANQSHSRHPSPLSTSDTASLRLWLEKNHKWSLMYWSRESYESKLQEKANLQHSNSHSWGPSFIFIVHRKFEAHPFAMV</sequence>
<proteinExistence type="predicted"/>
<name>A0ABU6TF39_9FABA</name>
<gene>
    <name evidence="2" type="ORF">PIB30_035560</name>
</gene>
<dbReference type="EMBL" id="JASCZI010090791">
    <property type="protein sequence ID" value="MED6146558.1"/>
    <property type="molecule type" value="Genomic_DNA"/>
</dbReference>
<dbReference type="Proteomes" id="UP001341840">
    <property type="component" value="Unassembled WGS sequence"/>
</dbReference>
<feature type="region of interest" description="Disordered" evidence="1">
    <location>
        <begin position="98"/>
        <end position="134"/>
    </location>
</feature>
<feature type="compositionally biased region" description="Low complexity" evidence="1">
    <location>
        <begin position="98"/>
        <end position="112"/>
    </location>
</feature>
<evidence type="ECO:0000313" key="2">
    <source>
        <dbReference type="EMBL" id="MED6146558.1"/>
    </source>
</evidence>
<evidence type="ECO:0000313" key="3">
    <source>
        <dbReference type="Proteomes" id="UP001341840"/>
    </source>
</evidence>